<dbReference type="Pfam" id="PF07534">
    <property type="entry name" value="TLD"/>
    <property type="match status" value="1"/>
</dbReference>
<feature type="compositionally biased region" description="Low complexity" evidence="5">
    <location>
        <begin position="71"/>
        <end position="87"/>
    </location>
</feature>
<comment type="subcellular location">
    <subcellularLocation>
        <location evidence="1">Mitochondrion</location>
    </subcellularLocation>
</comment>
<dbReference type="InterPro" id="IPR036779">
    <property type="entry name" value="LysM_dom_sf"/>
</dbReference>
<reference evidence="9 10" key="1">
    <citation type="submission" date="2025-04" db="UniProtKB">
        <authorList>
            <consortium name="RefSeq"/>
        </authorList>
    </citation>
    <scope>IDENTIFICATION</scope>
    <source>
        <tissue evidence="9 10">Sperm</tissue>
    </source>
</reference>
<comment type="similarity">
    <text evidence="2">Belongs to the OXR1 family.</text>
</comment>
<dbReference type="SMART" id="SM00257">
    <property type="entry name" value="LysM"/>
    <property type="match status" value="1"/>
</dbReference>
<feature type="compositionally biased region" description="Polar residues" evidence="5">
    <location>
        <begin position="658"/>
        <end position="672"/>
    </location>
</feature>
<evidence type="ECO:0000259" key="7">
    <source>
        <dbReference type="PROSITE" id="PS51886"/>
    </source>
</evidence>
<proteinExistence type="inferred from homology"/>
<feature type="compositionally biased region" description="Low complexity" evidence="5">
    <location>
        <begin position="372"/>
        <end position="387"/>
    </location>
</feature>
<feature type="compositionally biased region" description="Basic and acidic residues" evidence="5">
    <location>
        <begin position="564"/>
        <end position="589"/>
    </location>
</feature>
<feature type="compositionally biased region" description="Basic and acidic residues" evidence="5">
    <location>
        <begin position="690"/>
        <end position="700"/>
    </location>
</feature>
<dbReference type="PROSITE" id="PS51782">
    <property type="entry name" value="LYSM"/>
    <property type="match status" value="1"/>
</dbReference>
<feature type="compositionally biased region" description="Basic residues" evidence="5">
    <location>
        <begin position="775"/>
        <end position="786"/>
    </location>
</feature>
<dbReference type="Gene3D" id="3.10.350.10">
    <property type="entry name" value="LysM domain"/>
    <property type="match status" value="1"/>
</dbReference>
<dbReference type="PROSITE" id="PS51886">
    <property type="entry name" value="TLDC"/>
    <property type="match status" value="1"/>
</dbReference>
<dbReference type="RefSeq" id="XP_032815433.1">
    <property type="nucleotide sequence ID" value="XM_032959542.1"/>
</dbReference>
<organism evidence="8 10">
    <name type="scientific">Petromyzon marinus</name>
    <name type="common">Sea lamprey</name>
    <dbReference type="NCBI Taxonomy" id="7757"/>
    <lineage>
        <taxon>Eukaryota</taxon>
        <taxon>Metazoa</taxon>
        <taxon>Chordata</taxon>
        <taxon>Craniata</taxon>
        <taxon>Vertebrata</taxon>
        <taxon>Cyclostomata</taxon>
        <taxon>Hyperoartia</taxon>
        <taxon>Petromyzontiformes</taxon>
        <taxon>Petromyzontidae</taxon>
        <taxon>Petromyzon</taxon>
    </lineage>
</organism>
<dbReference type="GO" id="GO:0005739">
    <property type="term" value="C:mitochondrion"/>
    <property type="evidence" value="ECO:0007669"/>
    <property type="project" value="UniProtKB-SubCell"/>
</dbReference>
<sequence>MEPTKQRSKKDWRIGYFSNAKARMKRKSHSADPVLGLKVILPPNKSSPDLHAQEEGLPAEGSGDSAGVSPAAAPRLADGAAQEASAASTPCSGAQNGDGVLVPTEQEVPTSPVDGIELKSPEKKGRKVSFQKPQGMVEYTVEEKDTLNSIALRFNTTPNELLHINRLFSHTIVTGQCLYVPDPDGAASERGSPPTSPSSLHPLQGGPPGAAGARDQPLASSSPRSHRVLRDQASLSEEEEEPMTKKFLKISCKYITNGKGVVGGVLLVTPNSLMFDPHKSDPLVLEHGCRAYGLLCPMEEVISAAVYRDTAHMSIRDTLPANFSECFCSPSRPEDVGAFAPEHELSPFTRLERERARSAVASEPSPEPVPDRSPGGSARPPAGAPDGRGCRSCNGPAAAAADDGDDADDDETPSDRASWSLASAATQANADSSACENGDADSGAGEKEAPWAEDVPAGGARAPLESTKIQGDGSPPPRDRLEADGLTASSVASDLSSADATAKANGGETAREAIGPDLPMPNGEMAAGQGERPEVALDPVTGDGAAGGATIAAAMPAAPSGEEDPAKGEESSGISVEEHPGRDPSDARAGDVAAASASRAREHSVAPAENENELSAAAMASTASASTPANAGDKTDAETSAAEEAAEPSAAETETRNEQSSGISMGSSTAGRSTVWYVDEEELEAVVADRTGDRDDKEEAAAAADVSSEGQDEHPGPDVARAPLVREAERSGRKWRSLADLPRRVATKGPPKEGSGSAQNEVGGGGSQKGGGNARQKRGSGARQKRGGGGGGGGGVPKGGGGVPQRKGGGVKQEEGSGAKREEADAARREGGGGATGEEGGGVQRREAASAPHEEAAGARRGASDDATEEGGGGLTREEGVGLTREEGVGLTREEGVGLTREEGGGLTREGVSRDACEVLVDGAVVTKPAGSAKGKKRKGDGGEGVSRPRWERTKIYSEAQKEPLHRLLKTMEEPIEALLPAREPESDSPPMFLCLRVGKPMRCSFEPARSPVVQHYACRGAQPEYWFAVPKDRVDQLYTFFAQWTPEVCGCGGGAGGGGGGDGSGELGFVVLERHDAEALEAIEDFYSDSSMDWEIVTLEEALRRQSLHTLTDSEPEPMWPTLNVESNLLQHHHIEKLVPELPPRTVGYTWSLLYGTAQHGTSLGTLYRAALLSDSPVLLVVCDTDGQVFGAFVSSAIRCNDHYYGTGETFLYTFNPDFKIFRWTGENSFFISGDKDSLVIGGGDGVFGLWLGGDLYHGSSRRCHTFKNEPLATRDDFCVRALEVWAFE</sequence>
<feature type="compositionally biased region" description="Low complexity" evidence="5">
    <location>
        <begin position="548"/>
        <end position="558"/>
    </location>
</feature>
<evidence type="ECO:0000256" key="4">
    <source>
        <dbReference type="ARBA" id="ARBA00040604"/>
    </source>
</evidence>
<dbReference type="InterPro" id="IPR018392">
    <property type="entry name" value="LysM"/>
</dbReference>
<keyword evidence="8" id="KW-1185">Reference proteome</keyword>
<feature type="compositionally biased region" description="Basic and acidic residues" evidence="5">
    <location>
        <begin position="345"/>
        <end position="357"/>
    </location>
</feature>
<dbReference type="GO" id="GO:0005634">
    <property type="term" value="C:nucleus"/>
    <property type="evidence" value="ECO:0007669"/>
    <property type="project" value="TreeGrafter"/>
</dbReference>
<dbReference type="PANTHER" id="PTHR23354:SF62">
    <property type="entry name" value="MUSTARD, ISOFORM V"/>
    <property type="match status" value="1"/>
</dbReference>
<dbReference type="InterPro" id="IPR006571">
    <property type="entry name" value="TLDc_dom"/>
</dbReference>
<dbReference type="Pfam" id="PF01476">
    <property type="entry name" value="LysM"/>
    <property type="match status" value="1"/>
</dbReference>
<feature type="region of interest" description="Disordered" evidence="5">
    <location>
        <begin position="345"/>
        <end position="910"/>
    </location>
</feature>
<feature type="region of interest" description="Disordered" evidence="5">
    <location>
        <begin position="22"/>
        <end position="131"/>
    </location>
</feature>
<gene>
    <name evidence="9 10" type="primary">LOC116945232</name>
</gene>
<feature type="compositionally biased region" description="Gly residues" evidence="5">
    <location>
        <begin position="832"/>
        <end position="843"/>
    </location>
</feature>
<keyword evidence="3" id="KW-0496">Mitochondrion</keyword>
<feature type="domain" description="LysM" evidence="6">
    <location>
        <begin position="137"/>
        <end position="180"/>
    </location>
</feature>
<dbReference type="SUPFAM" id="SSF54106">
    <property type="entry name" value="LysM domain"/>
    <property type="match status" value="1"/>
</dbReference>
<evidence type="ECO:0000313" key="9">
    <source>
        <dbReference type="RefSeq" id="XP_032815432.1"/>
    </source>
</evidence>
<feature type="compositionally biased region" description="Basic and acidic residues" evidence="5">
    <location>
        <begin position="812"/>
        <end position="831"/>
    </location>
</feature>
<evidence type="ECO:0000256" key="2">
    <source>
        <dbReference type="ARBA" id="ARBA00009540"/>
    </source>
</evidence>
<feature type="compositionally biased region" description="Low complexity" evidence="5">
    <location>
        <begin position="615"/>
        <end position="631"/>
    </location>
</feature>
<dbReference type="RefSeq" id="XP_032815432.1">
    <property type="nucleotide sequence ID" value="XM_032959541.1"/>
</dbReference>
<evidence type="ECO:0000313" key="10">
    <source>
        <dbReference type="RefSeq" id="XP_032815433.1"/>
    </source>
</evidence>
<feature type="compositionally biased region" description="Gly residues" evidence="5">
    <location>
        <begin position="762"/>
        <end position="773"/>
    </location>
</feature>
<protein>
    <recommendedName>
        <fullName evidence="4">Oxidation resistance protein 1</fullName>
    </recommendedName>
</protein>
<dbReference type="KEGG" id="pmrn:116945232"/>
<evidence type="ECO:0000256" key="3">
    <source>
        <dbReference type="ARBA" id="ARBA00023128"/>
    </source>
</evidence>
<feature type="compositionally biased region" description="Basic and acidic residues" evidence="5">
    <location>
        <begin position="844"/>
        <end position="864"/>
    </location>
</feature>
<feature type="compositionally biased region" description="Polar residues" evidence="5">
    <location>
        <begin position="415"/>
        <end position="435"/>
    </location>
</feature>
<feature type="compositionally biased region" description="Gly residues" evidence="5">
    <location>
        <begin position="787"/>
        <end position="811"/>
    </location>
</feature>
<evidence type="ECO:0000256" key="5">
    <source>
        <dbReference type="SAM" id="MobiDB-lite"/>
    </source>
</evidence>
<accession>A0AAJ7TEZ7</accession>
<evidence type="ECO:0000259" key="6">
    <source>
        <dbReference type="PROSITE" id="PS51782"/>
    </source>
</evidence>
<name>A0AAJ7TEZ7_PETMA</name>
<feature type="compositionally biased region" description="Low complexity" evidence="5">
    <location>
        <begin position="638"/>
        <end position="652"/>
    </location>
</feature>
<feature type="region of interest" description="Disordered" evidence="5">
    <location>
        <begin position="930"/>
        <end position="950"/>
    </location>
</feature>
<dbReference type="CDD" id="cd00118">
    <property type="entry name" value="LysM"/>
    <property type="match status" value="1"/>
</dbReference>
<dbReference type="GO" id="GO:0006979">
    <property type="term" value="P:response to oxidative stress"/>
    <property type="evidence" value="ECO:0007669"/>
    <property type="project" value="TreeGrafter"/>
</dbReference>
<feature type="compositionally biased region" description="Low complexity" evidence="5">
    <location>
        <begin position="486"/>
        <end position="502"/>
    </location>
</feature>
<feature type="compositionally biased region" description="Basic and acidic residues" evidence="5">
    <location>
        <begin position="876"/>
        <end position="904"/>
    </location>
</feature>
<feature type="compositionally biased region" description="Acidic residues" evidence="5">
    <location>
        <begin position="402"/>
        <end position="412"/>
    </location>
</feature>
<dbReference type="Proteomes" id="UP001318040">
    <property type="component" value="Chromosome 23"/>
</dbReference>
<feature type="domain" description="TLDc" evidence="7">
    <location>
        <begin position="1129"/>
        <end position="1290"/>
    </location>
</feature>
<evidence type="ECO:0000256" key="1">
    <source>
        <dbReference type="ARBA" id="ARBA00004173"/>
    </source>
</evidence>
<feature type="region of interest" description="Disordered" evidence="5">
    <location>
        <begin position="183"/>
        <end position="240"/>
    </location>
</feature>
<evidence type="ECO:0000313" key="8">
    <source>
        <dbReference type="Proteomes" id="UP001318040"/>
    </source>
</evidence>
<dbReference type="SMART" id="SM00584">
    <property type="entry name" value="TLDc"/>
    <property type="match status" value="1"/>
</dbReference>
<dbReference type="PANTHER" id="PTHR23354">
    <property type="entry name" value="NUCLEOLAR PROTEIN 7/ESTROGEN RECEPTOR COACTIVATOR-RELATED"/>
    <property type="match status" value="1"/>
</dbReference>